<proteinExistence type="predicted"/>
<sequence>MKNCEFQTLDEFFEFYNNYAFEAGFSVRRSLREQSRDGTEIVRQELCCHKEGHSKKLKAQPKRRKGIIRKGCLAKVTVVKRSGVYVVSQFIEGHNHPLTSPPRVHLLKSHRGISHATRCLTMELRVVNIPTHQQISLLEVQSRGIENMGCMGKDIYNYERDKRNELKGHVGDMLYAHFLSQQENPFFTFKIEEDETTEEFDKKWKKVVESSNLSDNGWLQSIYDIRASWVPAYCNHIFSTGMSSSQCAESCHSFFKKFQIIKDDEYQSVYLVKKRSDQIQKDREIVYDKVQEVDYLPQQYILNRWTKAAKSAAVKDLGGLEITDTNALVVKRSKLFHHASLLIDKVLTSPDEGSTIFIEALDNVFNKLKEMQVDKGESACVRKKPSDVFQHRYNEPNQVRAKGCGKRLKKGKGRKRER</sequence>
<protein>
    <recommendedName>
        <fullName evidence="2">FAR1 domain-containing protein</fullName>
    </recommendedName>
</protein>
<evidence type="ECO:0000313" key="4">
    <source>
        <dbReference type="Proteomes" id="UP001457282"/>
    </source>
</evidence>
<feature type="domain" description="FAR1" evidence="2">
    <location>
        <begin position="14"/>
        <end position="99"/>
    </location>
</feature>
<keyword evidence="4" id="KW-1185">Reference proteome</keyword>
<dbReference type="PANTHER" id="PTHR47718:SF7">
    <property type="entry name" value="PROTEIN FAR1-RELATED SEQUENCE"/>
    <property type="match status" value="1"/>
</dbReference>
<dbReference type="InterPro" id="IPR004330">
    <property type="entry name" value="FAR1_DNA_bnd_dom"/>
</dbReference>
<evidence type="ECO:0000259" key="2">
    <source>
        <dbReference type="Pfam" id="PF03101"/>
    </source>
</evidence>
<comment type="caution">
    <text evidence="3">The sequence shown here is derived from an EMBL/GenBank/DDBJ whole genome shotgun (WGS) entry which is preliminary data.</text>
</comment>
<accession>A0AAW1VY70</accession>
<feature type="region of interest" description="Disordered" evidence="1">
    <location>
        <begin position="394"/>
        <end position="418"/>
    </location>
</feature>
<evidence type="ECO:0000313" key="3">
    <source>
        <dbReference type="EMBL" id="KAK9911752.1"/>
    </source>
</evidence>
<organism evidence="3 4">
    <name type="scientific">Rubus argutus</name>
    <name type="common">Southern blackberry</name>
    <dbReference type="NCBI Taxonomy" id="59490"/>
    <lineage>
        <taxon>Eukaryota</taxon>
        <taxon>Viridiplantae</taxon>
        <taxon>Streptophyta</taxon>
        <taxon>Embryophyta</taxon>
        <taxon>Tracheophyta</taxon>
        <taxon>Spermatophyta</taxon>
        <taxon>Magnoliopsida</taxon>
        <taxon>eudicotyledons</taxon>
        <taxon>Gunneridae</taxon>
        <taxon>Pentapetalae</taxon>
        <taxon>rosids</taxon>
        <taxon>fabids</taxon>
        <taxon>Rosales</taxon>
        <taxon>Rosaceae</taxon>
        <taxon>Rosoideae</taxon>
        <taxon>Rosoideae incertae sedis</taxon>
        <taxon>Rubus</taxon>
    </lineage>
</organism>
<dbReference type="EMBL" id="JBEDUW010000007">
    <property type="protein sequence ID" value="KAK9911752.1"/>
    <property type="molecule type" value="Genomic_DNA"/>
</dbReference>
<evidence type="ECO:0000256" key="1">
    <source>
        <dbReference type="SAM" id="MobiDB-lite"/>
    </source>
</evidence>
<gene>
    <name evidence="3" type="ORF">M0R45_035643</name>
</gene>
<reference evidence="3 4" key="1">
    <citation type="journal article" date="2023" name="G3 (Bethesda)">
        <title>A chromosome-length genome assembly and annotation of blackberry (Rubus argutus, cv. 'Hillquist').</title>
        <authorList>
            <person name="Bruna T."/>
            <person name="Aryal R."/>
            <person name="Dudchenko O."/>
            <person name="Sargent D.J."/>
            <person name="Mead D."/>
            <person name="Buti M."/>
            <person name="Cavallini A."/>
            <person name="Hytonen T."/>
            <person name="Andres J."/>
            <person name="Pham M."/>
            <person name="Weisz D."/>
            <person name="Mascagni F."/>
            <person name="Usai G."/>
            <person name="Natali L."/>
            <person name="Bassil N."/>
            <person name="Fernandez G.E."/>
            <person name="Lomsadze A."/>
            <person name="Armour M."/>
            <person name="Olukolu B."/>
            <person name="Poorten T."/>
            <person name="Britton C."/>
            <person name="Davik J."/>
            <person name="Ashrafi H."/>
            <person name="Aiden E.L."/>
            <person name="Borodovsky M."/>
            <person name="Worthington M."/>
        </authorList>
    </citation>
    <scope>NUCLEOTIDE SEQUENCE [LARGE SCALE GENOMIC DNA]</scope>
    <source>
        <strain evidence="3">PI 553951</strain>
    </source>
</reference>
<dbReference type="PANTHER" id="PTHR47718">
    <property type="entry name" value="OS01G0519700 PROTEIN"/>
    <property type="match status" value="1"/>
</dbReference>
<name>A0AAW1VY70_RUBAR</name>
<dbReference type="AlphaFoldDB" id="A0AAW1VY70"/>
<dbReference type="Pfam" id="PF03101">
    <property type="entry name" value="FAR1"/>
    <property type="match status" value="1"/>
</dbReference>
<feature type="compositionally biased region" description="Basic residues" evidence="1">
    <location>
        <begin position="403"/>
        <end position="418"/>
    </location>
</feature>
<dbReference type="Proteomes" id="UP001457282">
    <property type="component" value="Unassembled WGS sequence"/>
</dbReference>